<reference evidence="2 3" key="1">
    <citation type="journal article" date="2022" name="Microbiol. Resour. Announc.">
        <title>Complete Genome Sequence of the Hyperthermophilic and Acidophilic Archaeon Saccharolobus caldissimus Strain HS-3T.</title>
        <authorList>
            <person name="Sakai H.D."/>
            <person name="Kurosawa N."/>
        </authorList>
    </citation>
    <scope>NUCLEOTIDE SEQUENCE [LARGE SCALE GENOMIC DNA]</scope>
    <source>
        <strain evidence="2 3">JCM32116</strain>
    </source>
</reference>
<name>A0AAQ4CVH8_9CREN</name>
<dbReference type="KEGG" id="scas:SACC_28260"/>
<dbReference type="RefSeq" id="WP_229570322.1">
    <property type="nucleotide sequence ID" value="NZ_AP025226.1"/>
</dbReference>
<keyword evidence="3" id="KW-1185">Reference proteome</keyword>
<proteinExistence type="predicted"/>
<evidence type="ECO:0000313" key="3">
    <source>
        <dbReference type="Proteomes" id="UP001319921"/>
    </source>
</evidence>
<gene>
    <name evidence="2" type="ORF">SACC_28260</name>
</gene>
<dbReference type="InterPro" id="IPR029060">
    <property type="entry name" value="PIN-like_dom_sf"/>
</dbReference>
<evidence type="ECO:0000313" key="2">
    <source>
        <dbReference type="EMBL" id="BDB99809.1"/>
    </source>
</evidence>
<accession>A0AAQ4CVH8</accession>
<dbReference type="AlphaFoldDB" id="A0AAQ4CVH8"/>
<dbReference type="InterPro" id="IPR002716">
    <property type="entry name" value="PIN_dom"/>
</dbReference>
<organism evidence="2 3">
    <name type="scientific">Saccharolobus caldissimus</name>
    <dbReference type="NCBI Taxonomy" id="1702097"/>
    <lineage>
        <taxon>Archaea</taxon>
        <taxon>Thermoproteota</taxon>
        <taxon>Thermoprotei</taxon>
        <taxon>Sulfolobales</taxon>
        <taxon>Sulfolobaceae</taxon>
        <taxon>Saccharolobus</taxon>
    </lineage>
</organism>
<dbReference type="Proteomes" id="UP001319921">
    <property type="component" value="Chromosome"/>
</dbReference>
<evidence type="ECO:0000259" key="1">
    <source>
        <dbReference type="Pfam" id="PF01850"/>
    </source>
</evidence>
<dbReference type="EMBL" id="AP025226">
    <property type="protein sequence ID" value="BDB99809.1"/>
    <property type="molecule type" value="Genomic_DNA"/>
</dbReference>
<sequence>MSVYVDTNVIISFVEQDVNYEKSLKIKEINDLITSEITVLELNSFFSRKLKDEILAEASTKYALKVTNVNVVELDMNKLFRKALELSTKLQLKTLDVLQISSALLLNAKTFLTFDKDILKKKEVIEKITKLTISDYYNQV</sequence>
<feature type="domain" description="PIN" evidence="1">
    <location>
        <begin position="3"/>
        <end position="121"/>
    </location>
</feature>
<dbReference type="CDD" id="cd09874">
    <property type="entry name" value="PIN_MT3492-like"/>
    <property type="match status" value="1"/>
</dbReference>
<dbReference type="GeneID" id="68867554"/>
<dbReference type="Gene3D" id="3.40.50.1010">
    <property type="entry name" value="5'-nuclease"/>
    <property type="match status" value="1"/>
</dbReference>
<protein>
    <submittedName>
        <fullName evidence="2">PIN domain nuclease</fullName>
    </submittedName>
</protein>
<dbReference type="SUPFAM" id="SSF88723">
    <property type="entry name" value="PIN domain-like"/>
    <property type="match status" value="1"/>
</dbReference>
<dbReference type="Pfam" id="PF01850">
    <property type="entry name" value="PIN"/>
    <property type="match status" value="1"/>
</dbReference>